<accession>A0A6U3RCL5</accession>
<proteinExistence type="predicted"/>
<protein>
    <recommendedName>
        <fullName evidence="2">ShKT domain-containing protein</fullName>
    </recommendedName>
</protein>
<evidence type="ECO:0000259" key="2">
    <source>
        <dbReference type="PROSITE" id="PS51670"/>
    </source>
</evidence>
<dbReference type="PROSITE" id="PS51670">
    <property type="entry name" value="SHKT"/>
    <property type="match status" value="1"/>
</dbReference>
<feature type="signal peptide" evidence="1">
    <location>
        <begin position="1"/>
        <end position="25"/>
    </location>
</feature>
<dbReference type="EMBL" id="HBNS01014746">
    <property type="protein sequence ID" value="CAE4601364.1"/>
    <property type="molecule type" value="Transcribed_RNA"/>
</dbReference>
<evidence type="ECO:0000256" key="1">
    <source>
        <dbReference type="SAM" id="SignalP"/>
    </source>
</evidence>
<dbReference type="SMART" id="SM00254">
    <property type="entry name" value="ShKT"/>
    <property type="match status" value="1"/>
</dbReference>
<gene>
    <name evidence="3" type="ORF">DBRI00130_LOCUS11852</name>
</gene>
<feature type="chain" id="PRO_5030160098" description="ShKT domain-containing protein" evidence="1">
    <location>
        <begin position="26"/>
        <end position="227"/>
    </location>
</feature>
<dbReference type="Pfam" id="PF01549">
    <property type="entry name" value="ShK"/>
    <property type="match status" value="1"/>
</dbReference>
<name>A0A6U3RCL5_9STRA</name>
<organism evidence="3">
    <name type="scientific">Ditylum brightwellii</name>
    <dbReference type="NCBI Taxonomy" id="49249"/>
    <lineage>
        <taxon>Eukaryota</taxon>
        <taxon>Sar</taxon>
        <taxon>Stramenopiles</taxon>
        <taxon>Ochrophyta</taxon>
        <taxon>Bacillariophyta</taxon>
        <taxon>Mediophyceae</taxon>
        <taxon>Lithodesmiophycidae</taxon>
        <taxon>Lithodesmiales</taxon>
        <taxon>Lithodesmiaceae</taxon>
        <taxon>Ditylum</taxon>
    </lineage>
</organism>
<evidence type="ECO:0000313" key="3">
    <source>
        <dbReference type="EMBL" id="CAE4601364.1"/>
    </source>
</evidence>
<dbReference type="InterPro" id="IPR003582">
    <property type="entry name" value="ShKT_dom"/>
</dbReference>
<sequence length="227" mass="24933">MTTSSPSGIILLFVIAIACVASVLGSKDKSSEMECTIDSLTGMETCRAVKNSDSGKSKLVLTPENIPLECGGLAVLGAGKDGEECLDYADTCRISVMDDPDGCDDEDDDLYKCCKVSCSICTKTEPAKKRGSIGVIYLNNGSTSERQGVDLVVREMTRYLREEVLVDDSYKLMYKDCNNKHELCPFWASIGECYNNKHYMQENCNLACKFCNQHSKYIHTMNVGGGF</sequence>
<feature type="domain" description="ShKT" evidence="2">
    <location>
        <begin position="177"/>
        <end position="211"/>
    </location>
</feature>
<dbReference type="AlphaFoldDB" id="A0A6U3RCL5"/>
<keyword evidence="1" id="KW-0732">Signal</keyword>
<reference evidence="3" key="1">
    <citation type="submission" date="2021-01" db="EMBL/GenBank/DDBJ databases">
        <authorList>
            <person name="Corre E."/>
            <person name="Pelletier E."/>
            <person name="Niang G."/>
            <person name="Scheremetjew M."/>
            <person name="Finn R."/>
            <person name="Kale V."/>
            <person name="Holt S."/>
            <person name="Cochrane G."/>
            <person name="Meng A."/>
            <person name="Brown T."/>
            <person name="Cohen L."/>
        </authorList>
    </citation>
    <scope>NUCLEOTIDE SEQUENCE</scope>
    <source>
        <strain evidence="3">GSO104</strain>
    </source>
</reference>